<dbReference type="PROSITE" id="PS50245">
    <property type="entry name" value="CAP_GLY_2"/>
    <property type="match status" value="1"/>
</dbReference>
<name>A0A1X2HFH8_SYNRA</name>
<dbReference type="Gene3D" id="2.30.30.190">
    <property type="entry name" value="CAP Gly-rich-like domain"/>
    <property type="match status" value="1"/>
</dbReference>
<evidence type="ECO:0000256" key="2">
    <source>
        <dbReference type="SAM" id="MobiDB-lite"/>
    </source>
</evidence>
<dbReference type="EMBL" id="MCGN01000004">
    <property type="protein sequence ID" value="ORY97713.1"/>
    <property type="molecule type" value="Genomic_DNA"/>
</dbReference>
<dbReference type="STRING" id="13706.A0A1X2HFH8"/>
<keyword evidence="1" id="KW-0175">Coiled coil</keyword>
<dbReference type="InParanoid" id="A0A1X2HFH8"/>
<comment type="caution">
    <text evidence="4">The sequence shown here is derived from an EMBL/GenBank/DDBJ whole genome shotgun (WGS) entry which is preliminary data.</text>
</comment>
<dbReference type="AlphaFoldDB" id="A0A1X2HFH8"/>
<evidence type="ECO:0000256" key="1">
    <source>
        <dbReference type="SAM" id="Coils"/>
    </source>
</evidence>
<sequence length="339" mass="38200">RPPSHQNKPPSPLGGLCVGERVAVDSMNIVGTLRFIGTTQFKDGVWAGIQLDIDGTGKNDGSVNGANTTKQAQSQRPASVRTSTPDQAIMRLQQLQVKVEVLEAENRYLKLENAQNKTAEQILERSEEYEKIKRELNLSKESLARETAIVEDYKKRTEGLEQSVDELKRAGMESIELYESSVELHRVDMEAINASLMDERRKVAQLESEREGLRKAGLEAVETYEATIEELRKESSTEVWESERKRLMDNAEAHQAALQHTKAHERQVTSLNRDIAELESLIESKIFKESDLEEALEKERKQSARMRDELNDLRDQVKQLTHKSALTSSSNSTASSGSH</sequence>
<dbReference type="OrthoDB" id="2130750at2759"/>
<accession>A0A1X2HFH8</accession>
<gene>
    <name evidence="4" type="ORF">BCR43DRAFT_407707</name>
</gene>
<dbReference type="InterPro" id="IPR000938">
    <property type="entry name" value="CAP-Gly_domain"/>
</dbReference>
<feature type="region of interest" description="Disordered" evidence="2">
    <location>
        <begin position="60"/>
        <end position="84"/>
    </location>
</feature>
<evidence type="ECO:0000313" key="4">
    <source>
        <dbReference type="EMBL" id="ORY97713.1"/>
    </source>
</evidence>
<feature type="non-terminal residue" evidence="4">
    <location>
        <position position="1"/>
    </location>
</feature>
<dbReference type="Proteomes" id="UP000242180">
    <property type="component" value="Unassembled WGS sequence"/>
</dbReference>
<protein>
    <recommendedName>
        <fullName evidence="3">CAP-Gly domain-containing protein</fullName>
    </recommendedName>
</protein>
<feature type="non-terminal residue" evidence="4">
    <location>
        <position position="339"/>
    </location>
</feature>
<organism evidence="4 5">
    <name type="scientific">Syncephalastrum racemosum</name>
    <name type="common">Filamentous fungus</name>
    <dbReference type="NCBI Taxonomy" id="13706"/>
    <lineage>
        <taxon>Eukaryota</taxon>
        <taxon>Fungi</taxon>
        <taxon>Fungi incertae sedis</taxon>
        <taxon>Mucoromycota</taxon>
        <taxon>Mucoromycotina</taxon>
        <taxon>Mucoromycetes</taxon>
        <taxon>Mucorales</taxon>
        <taxon>Syncephalastraceae</taxon>
        <taxon>Syncephalastrum</taxon>
    </lineage>
</organism>
<dbReference type="OMA" id="QTYEATI"/>
<dbReference type="InterPro" id="IPR036859">
    <property type="entry name" value="CAP-Gly_dom_sf"/>
</dbReference>
<keyword evidence="5" id="KW-1185">Reference proteome</keyword>
<dbReference type="SMART" id="SM01052">
    <property type="entry name" value="CAP_GLY"/>
    <property type="match status" value="1"/>
</dbReference>
<feature type="domain" description="CAP-Gly" evidence="3">
    <location>
        <begin position="37"/>
        <end position="81"/>
    </location>
</feature>
<dbReference type="Pfam" id="PF01302">
    <property type="entry name" value="CAP_GLY"/>
    <property type="match status" value="1"/>
</dbReference>
<feature type="compositionally biased region" description="Low complexity" evidence="2">
    <location>
        <begin position="324"/>
        <end position="339"/>
    </location>
</feature>
<evidence type="ECO:0000313" key="5">
    <source>
        <dbReference type="Proteomes" id="UP000242180"/>
    </source>
</evidence>
<proteinExistence type="predicted"/>
<feature type="coiled-coil region" evidence="1">
    <location>
        <begin position="92"/>
        <end position="234"/>
    </location>
</feature>
<reference evidence="4 5" key="1">
    <citation type="submission" date="2016-07" db="EMBL/GenBank/DDBJ databases">
        <title>Pervasive Adenine N6-methylation of Active Genes in Fungi.</title>
        <authorList>
            <consortium name="DOE Joint Genome Institute"/>
            <person name="Mondo S.J."/>
            <person name="Dannebaum R.O."/>
            <person name="Kuo R.C."/>
            <person name="Labutti K."/>
            <person name="Haridas S."/>
            <person name="Kuo A."/>
            <person name="Salamov A."/>
            <person name="Ahrendt S.R."/>
            <person name="Lipzen A."/>
            <person name="Sullivan W."/>
            <person name="Andreopoulos W.B."/>
            <person name="Clum A."/>
            <person name="Lindquist E."/>
            <person name="Daum C."/>
            <person name="Ramamoorthy G.K."/>
            <person name="Gryganskyi A."/>
            <person name="Culley D."/>
            <person name="Magnuson J.K."/>
            <person name="James T.Y."/>
            <person name="O'Malley M.A."/>
            <person name="Stajich J.E."/>
            <person name="Spatafora J.W."/>
            <person name="Visel A."/>
            <person name="Grigoriev I.V."/>
        </authorList>
    </citation>
    <scope>NUCLEOTIDE SEQUENCE [LARGE SCALE GENOMIC DNA]</scope>
    <source>
        <strain evidence="4 5">NRRL 2496</strain>
    </source>
</reference>
<feature type="region of interest" description="Disordered" evidence="2">
    <location>
        <begin position="320"/>
        <end position="339"/>
    </location>
</feature>
<evidence type="ECO:0000259" key="3">
    <source>
        <dbReference type="PROSITE" id="PS50245"/>
    </source>
</evidence>
<dbReference type="FunCoup" id="A0A1X2HFH8">
    <property type="interactions" value="50"/>
</dbReference>
<dbReference type="SUPFAM" id="SSF74924">
    <property type="entry name" value="Cap-Gly domain"/>
    <property type="match status" value="1"/>
</dbReference>